<evidence type="ECO:0000256" key="2">
    <source>
        <dbReference type="ARBA" id="ARBA00010265"/>
    </source>
</evidence>
<dbReference type="RefSeq" id="WP_089074741.1">
    <property type="nucleotide sequence ID" value="NZ_CBCSAM010000003.1"/>
</dbReference>
<evidence type="ECO:0000256" key="7">
    <source>
        <dbReference type="SAM" id="Phobius"/>
    </source>
</evidence>
<dbReference type="CDD" id="cd16429">
    <property type="entry name" value="VirB10"/>
    <property type="match status" value="1"/>
</dbReference>
<organism evidence="8 9">
    <name type="scientific">Paraphotobacterium marinum</name>
    <dbReference type="NCBI Taxonomy" id="1755811"/>
    <lineage>
        <taxon>Bacteria</taxon>
        <taxon>Pseudomonadati</taxon>
        <taxon>Pseudomonadota</taxon>
        <taxon>Gammaproteobacteria</taxon>
        <taxon>Vibrionales</taxon>
        <taxon>Vibrionaceae</taxon>
        <taxon>Paraphotobacterium</taxon>
    </lineage>
</organism>
<feature type="region of interest" description="Disordered" evidence="6">
    <location>
        <begin position="84"/>
        <end position="104"/>
    </location>
</feature>
<dbReference type="AlphaFoldDB" id="A0A220VIR4"/>
<dbReference type="EMBL" id="CP022356">
    <property type="protein sequence ID" value="ASK79833.1"/>
    <property type="molecule type" value="Genomic_DNA"/>
</dbReference>
<gene>
    <name evidence="8" type="ORF">CF386_12400</name>
</gene>
<name>A0A220VIR4_9GAMM</name>
<dbReference type="Proteomes" id="UP000242175">
    <property type="component" value="Chromosome small"/>
</dbReference>
<feature type="compositionally biased region" description="Basic and acidic residues" evidence="6">
    <location>
        <begin position="173"/>
        <end position="191"/>
    </location>
</feature>
<evidence type="ECO:0000256" key="6">
    <source>
        <dbReference type="SAM" id="MobiDB-lite"/>
    </source>
</evidence>
<reference evidence="8 9" key="1">
    <citation type="journal article" date="2016" name="Int. J. Syst. Evol. Microbiol.">
        <title>Paraphotobacterium marinum gen. nov., sp. nov., a member of the family Vibrionaceae, isolated from surface seawater.</title>
        <authorList>
            <person name="Huang Z."/>
            <person name="Dong C."/>
            <person name="Shao Z."/>
        </authorList>
    </citation>
    <scope>NUCLEOTIDE SEQUENCE [LARGE SCALE GENOMIC DNA]</scope>
    <source>
        <strain evidence="8 9">NSCS20N07D</strain>
    </source>
</reference>
<accession>A0A220VIR4</accession>
<protein>
    <recommendedName>
        <fullName evidence="10">Conjugal transfer protein TrbI</fullName>
    </recommendedName>
</protein>
<keyword evidence="4 7" id="KW-1133">Transmembrane helix</keyword>
<feature type="compositionally biased region" description="Basic and acidic residues" evidence="6">
    <location>
        <begin position="90"/>
        <end position="100"/>
    </location>
</feature>
<proteinExistence type="inferred from homology"/>
<dbReference type="OrthoDB" id="9766860at2"/>
<feature type="transmembrane region" description="Helical" evidence="7">
    <location>
        <begin position="20"/>
        <end position="39"/>
    </location>
</feature>
<evidence type="ECO:0000256" key="5">
    <source>
        <dbReference type="ARBA" id="ARBA00023136"/>
    </source>
</evidence>
<sequence>MSNLLNNVPKGITLINKKLVIVLAASLVSIIVIAVTLSFSDQKKINPNTQVSTMGSTSESEDLSQLPSSYGDANKINRYLDQAAAPSDDSQLKKALDDMKAQQQALRAEMDRLKNQKPEQPAPVTTQVDSEILKYPMFVNNMAPHDKRNRNNPNQQKAGNSKATGQNHASSSENKETDYEKANGQDQKESFFKQKVSKDVINQNMLMHPISKYTVNAGSVINAVLDTTINTDQPGMIRATVSRPIYDTVNGTTLLIPQGTKVLGKYNSKITYGQERVQVSFQRLVFPNGNSIVLPNEAGMTEEGTTGLTGDVHNHWGQIIGAGLLSAVFNVPALIAMNSDDSNDEVCLEYVNGVCNRWSSGNNTANAAKQGALEAMGQSASNIGNKITERSLNIQPTIIAGSGTQFSIMVNKDLILEPYTLAGNYQIP</sequence>
<dbReference type="InterPro" id="IPR042217">
    <property type="entry name" value="T4SS_VirB10/TrbI"/>
</dbReference>
<evidence type="ECO:0000313" key="9">
    <source>
        <dbReference type="Proteomes" id="UP000242175"/>
    </source>
</evidence>
<dbReference type="InterPro" id="IPR005498">
    <property type="entry name" value="T4SS_VirB10/TraB/TrbI"/>
</dbReference>
<feature type="compositionally biased region" description="Polar residues" evidence="6">
    <location>
        <begin position="151"/>
        <end position="172"/>
    </location>
</feature>
<dbReference type="GO" id="GO:0016020">
    <property type="term" value="C:membrane"/>
    <property type="evidence" value="ECO:0007669"/>
    <property type="project" value="UniProtKB-SubCell"/>
</dbReference>
<evidence type="ECO:0008006" key="10">
    <source>
        <dbReference type="Google" id="ProtNLM"/>
    </source>
</evidence>
<evidence type="ECO:0000256" key="4">
    <source>
        <dbReference type="ARBA" id="ARBA00022989"/>
    </source>
</evidence>
<keyword evidence="3 7" id="KW-0812">Transmembrane</keyword>
<dbReference type="KEGG" id="pmai:CF386_12400"/>
<evidence type="ECO:0000313" key="8">
    <source>
        <dbReference type="EMBL" id="ASK79833.1"/>
    </source>
</evidence>
<evidence type="ECO:0000256" key="3">
    <source>
        <dbReference type="ARBA" id="ARBA00022692"/>
    </source>
</evidence>
<dbReference type="Pfam" id="PF03743">
    <property type="entry name" value="TrbI"/>
    <property type="match status" value="1"/>
</dbReference>
<keyword evidence="5 7" id="KW-0472">Membrane</keyword>
<keyword evidence="9" id="KW-1185">Reference proteome</keyword>
<comment type="subcellular location">
    <subcellularLocation>
        <location evidence="1">Membrane</location>
        <topology evidence="1">Single-pass membrane protein</topology>
    </subcellularLocation>
</comment>
<comment type="similarity">
    <text evidence="2">Belongs to the TrbI/VirB10 family.</text>
</comment>
<dbReference type="Gene3D" id="2.40.128.260">
    <property type="entry name" value="Type IV secretion system, VirB10/TraB/TrbI"/>
    <property type="match status" value="1"/>
</dbReference>
<evidence type="ECO:0000256" key="1">
    <source>
        <dbReference type="ARBA" id="ARBA00004167"/>
    </source>
</evidence>
<feature type="region of interest" description="Disordered" evidence="6">
    <location>
        <begin position="142"/>
        <end position="191"/>
    </location>
</feature>